<protein>
    <recommendedName>
        <fullName evidence="2">F-box/LRR-repeat protein 15-like leucin rich repeat domain-containing protein</fullName>
    </recommendedName>
</protein>
<dbReference type="SUPFAM" id="SSF52047">
    <property type="entry name" value="RNI-like"/>
    <property type="match status" value="2"/>
</dbReference>
<dbReference type="PANTHER" id="PTHR13318:SF145">
    <property type="entry name" value="RAD7"/>
    <property type="match status" value="1"/>
</dbReference>
<accession>A0A8X8ZLP0</accession>
<dbReference type="GO" id="GO:0019005">
    <property type="term" value="C:SCF ubiquitin ligase complex"/>
    <property type="evidence" value="ECO:0007669"/>
    <property type="project" value="TreeGrafter"/>
</dbReference>
<gene>
    <name evidence="3" type="ORF">SASPL_127567</name>
</gene>
<keyword evidence="4" id="KW-1185">Reference proteome</keyword>
<dbReference type="Proteomes" id="UP000298416">
    <property type="component" value="Unassembled WGS sequence"/>
</dbReference>
<dbReference type="OrthoDB" id="10257471at2759"/>
<evidence type="ECO:0000256" key="1">
    <source>
        <dbReference type="SAM" id="MobiDB-lite"/>
    </source>
</evidence>
<dbReference type="AlphaFoldDB" id="A0A8X8ZLP0"/>
<evidence type="ECO:0000313" key="3">
    <source>
        <dbReference type="EMBL" id="KAG6409527.1"/>
    </source>
</evidence>
<feature type="domain" description="F-box/LRR-repeat protein 15-like leucin rich repeat" evidence="2">
    <location>
        <begin position="580"/>
        <end position="737"/>
    </location>
</feature>
<proteinExistence type="predicted"/>
<organism evidence="3">
    <name type="scientific">Salvia splendens</name>
    <name type="common">Scarlet sage</name>
    <dbReference type="NCBI Taxonomy" id="180675"/>
    <lineage>
        <taxon>Eukaryota</taxon>
        <taxon>Viridiplantae</taxon>
        <taxon>Streptophyta</taxon>
        <taxon>Embryophyta</taxon>
        <taxon>Tracheophyta</taxon>
        <taxon>Spermatophyta</taxon>
        <taxon>Magnoliopsida</taxon>
        <taxon>eudicotyledons</taxon>
        <taxon>Gunneridae</taxon>
        <taxon>Pentapetalae</taxon>
        <taxon>asterids</taxon>
        <taxon>lamiids</taxon>
        <taxon>Lamiales</taxon>
        <taxon>Lamiaceae</taxon>
        <taxon>Nepetoideae</taxon>
        <taxon>Mentheae</taxon>
        <taxon>Salviinae</taxon>
        <taxon>Salvia</taxon>
        <taxon>Salvia subgen. Calosphace</taxon>
        <taxon>core Calosphace</taxon>
    </lineage>
</organism>
<dbReference type="SMART" id="SM00367">
    <property type="entry name" value="LRR_CC"/>
    <property type="match status" value="7"/>
</dbReference>
<dbReference type="SMR" id="A0A8X8ZLP0"/>
<reference evidence="3" key="2">
    <citation type="submission" date="2020-08" db="EMBL/GenBank/DDBJ databases">
        <title>Plant Genome Project.</title>
        <authorList>
            <person name="Zhang R.-G."/>
        </authorList>
    </citation>
    <scope>NUCLEOTIDE SEQUENCE</scope>
    <source>
        <strain evidence="3">Huo1</strain>
        <tissue evidence="3">Leaf</tissue>
    </source>
</reference>
<dbReference type="InterPro" id="IPR032675">
    <property type="entry name" value="LRR_dom_sf"/>
</dbReference>
<name>A0A8X8ZLP0_SALSN</name>
<dbReference type="InterPro" id="IPR057207">
    <property type="entry name" value="FBXL15_LRR"/>
</dbReference>
<evidence type="ECO:0000259" key="2">
    <source>
        <dbReference type="Pfam" id="PF25372"/>
    </source>
</evidence>
<dbReference type="PANTHER" id="PTHR13318">
    <property type="entry name" value="PARTNER OF PAIRED, ISOFORM B-RELATED"/>
    <property type="match status" value="1"/>
</dbReference>
<reference evidence="3" key="1">
    <citation type="submission" date="2018-01" db="EMBL/GenBank/DDBJ databases">
        <authorList>
            <person name="Mao J.F."/>
        </authorList>
    </citation>
    <scope>NUCLEOTIDE SEQUENCE</scope>
    <source>
        <strain evidence="3">Huo1</strain>
        <tissue evidence="3">Leaf</tissue>
    </source>
</reference>
<sequence length="771" mass="85442">MKRVSGTGDDGEEENLELKKLKLFSGSDQNYIDLDRNEGEEERVFAESRTLNGEHVDRNLNHFGNVVPNDLDDGLSLGGFGESSNMWDYDLNFDMFFKEEEQGLPLDLNIPLHNPSPNRNKGLLAYGQYPDERLVSKGKEVVDLVSDDDDSDVEIVGYTHGYNQQIESGERLSLGLGLPRMDNGIGESSLAASGAFGYPTEEKGKGSDINSWLSLKGNYFFNLDSDTDNDGPVQLIEPNDGPVQLIEPPAEAVEGLEAMLLQAEVMARRAAMAPRDQENRRRAARQLARVNIFDENRGDQPSTEKQQPPAPNPMEGLGKLPGPFGDALKMVRERTSKRAAEQLIEWSPSVNNRQRSIAAAFVPSLLNLSLKALAECAEGMVSLKQVPDNLRVRLTNRLCDKGLMNVVFLNFLVEGSPTEIRIKNCSWLTEEQFQQTIGKCETDKLQVLQLDLCGQCMLDIAFKDILNKNHKSFSRLTIMSLRGACRLSDDGLRNLVKSAPLLRSINLGQCTLLTSDSVNCIADFLGSDLRELYIDECNKIDAMKILPAFKKFRYLEVLSVAEIHTINDQFVDGLVTACGQSLKDLDFANCIELTDCSLQTIGKSCADLCSLDISNLNNLTDLGLEHLANGCRSIQKLKLRHNEFSDEAVAAFLESSGDALLELLLNNMAKVGPLTALSVAKRSRKLLTLDISWCRKISNEALGLIVDSCSSLKLLKIFGCRQITAGFLQGHSNPLVRIIGSNFTPLLDHLDLLEPEEMFLRYSPLPVFSED</sequence>
<dbReference type="GO" id="GO:0031146">
    <property type="term" value="P:SCF-dependent proteasomal ubiquitin-dependent protein catabolic process"/>
    <property type="evidence" value="ECO:0007669"/>
    <property type="project" value="TreeGrafter"/>
</dbReference>
<dbReference type="Gene3D" id="3.80.10.10">
    <property type="entry name" value="Ribonuclease Inhibitor"/>
    <property type="match status" value="3"/>
</dbReference>
<dbReference type="InterPro" id="IPR006553">
    <property type="entry name" value="Leu-rich_rpt_Cys-con_subtyp"/>
</dbReference>
<feature type="region of interest" description="Disordered" evidence="1">
    <location>
        <begin position="290"/>
        <end position="319"/>
    </location>
</feature>
<evidence type="ECO:0000313" key="4">
    <source>
        <dbReference type="Proteomes" id="UP000298416"/>
    </source>
</evidence>
<dbReference type="EMBL" id="PNBA02000010">
    <property type="protein sequence ID" value="KAG6409527.1"/>
    <property type="molecule type" value="Genomic_DNA"/>
</dbReference>
<dbReference type="Pfam" id="PF25372">
    <property type="entry name" value="DUF7885"/>
    <property type="match status" value="1"/>
</dbReference>
<comment type="caution">
    <text evidence="3">The sequence shown here is derived from an EMBL/GenBank/DDBJ whole genome shotgun (WGS) entry which is preliminary data.</text>
</comment>